<comment type="caution">
    <text evidence="9">The sequence shown here is derived from an EMBL/GenBank/DDBJ whole genome shotgun (WGS) entry which is preliminary data.</text>
</comment>
<evidence type="ECO:0000256" key="6">
    <source>
        <dbReference type="ARBA" id="ARBA00023136"/>
    </source>
</evidence>
<dbReference type="PROSITE" id="PS00211">
    <property type="entry name" value="ABC_TRANSPORTER_1"/>
    <property type="match status" value="1"/>
</dbReference>
<dbReference type="PROSITE" id="PS50893">
    <property type="entry name" value="ABC_TRANSPORTER_2"/>
    <property type="match status" value="1"/>
</dbReference>
<dbReference type="SMART" id="SM00382">
    <property type="entry name" value="AAA"/>
    <property type="match status" value="1"/>
</dbReference>
<dbReference type="RefSeq" id="WP_382769611.1">
    <property type="nucleotide sequence ID" value="NZ_JBHXKZ010000001.1"/>
</dbReference>
<dbReference type="PANTHER" id="PTHR42788">
    <property type="entry name" value="TAURINE IMPORT ATP-BINDING PROTEIN-RELATED"/>
    <property type="match status" value="1"/>
</dbReference>
<keyword evidence="5" id="KW-1278">Translocase</keyword>
<evidence type="ECO:0000256" key="7">
    <source>
        <dbReference type="SAM" id="MobiDB-lite"/>
    </source>
</evidence>
<evidence type="ECO:0000259" key="8">
    <source>
        <dbReference type="PROSITE" id="PS50893"/>
    </source>
</evidence>
<dbReference type="PANTHER" id="PTHR42788:SF17">
    <property type="entry name" value="ALIPHATIC SULFONATES IMPORT ATP-BINDING PROTEIN SSUB"/>
    <property type="match status" value="1"/>
</dbReference>
<accession>A0ABW6ERT3</accession>
<dbReference type="Gene3D" id="3.40.50.300">
    <property type="entry name" value="P-loop containing nucleotide triphosphate hydrolases"/>
    <property type="match status" value="1"/>
</dbReference>
<evidence type="ECO:0000313" key="10">
    <source>
        <dbReference type="Proteomes" id="UP001598352"/>
    </source>
</evidence>
<evidence type="ECO:0000256" key="4">
    <source>
        <dbReference type="ARBA" id="ARBA00022840"/>
    </source>
</evidence>
<protein>
    <submittedName>
        <fullName evidence="9">ABC transporter ATP-binding protein</fullName>
    </submittedName>
</protein>
<feature type="domain" description="ABC transporter" evidence="8">
    <location>
        <begin position="33"/>
        <end position="247"/>
    </location>
</feature>
<dbReference type="Proteomes" id="UP001598352">
    <property type="component" value="Unassembled WGS sequence"/>
</dbReference>
<evidence type="ECO:0000256" key="1">
    <source>
        <dbReference type="ARBA" id="ARBA00022448"/>
    </source>
</evidence>
<dbReference type="InterPro" id="IPR017871">
    <property type="entry name" value="ABC_transporter-like_CS"/>
</dbReference>
<dbReference type="InterPro" id="IPR027417">
    <property type="entry name" value="P-loop_NTPase"/>
</dbReference>
<dbReference type="InterPro" id="IPR050166">
    <property type="entry name" value="ABC_transporter_ATP-bind"/>
</dbReference>
<evidence type="ECO:0000256" key="2">
    <source>
        <dbReference type="ARBA" id="ARBA00022475"/>
    </source>
</evidence>
<keyword evidence="6" id="KW-0472">Membrane</keyword>
<dbReference type="InterPro" id="IPR003593">
    <property type="entry name" value="AAA+_ATPase"/>
</dbReference>
<dbReference type="EMBL" id="JBHXKZ010000001">
    <property type="protein sequence ID" value="MFD4821009.1"/>
    <property type="molecule type" value="Genomic_DNA"/>
</dbReference>
<keyword evidence="3" id="KW-0547">Nucleotide-binding</keyword>
<evidence type="ECO:0000256" key="3">
    <source>
        <dbReference type="ARBA" id="ARBA00022741"/>
    </source>
</evidence>
<keyword evidence="10" id="KW-1185">Reference proteome</keyword>
<reference evidence="9 10" key="1">
    <citation type="submission" date="2024-09" db="EMBL/GenBank/DDBJ databases">
        <title>The Natural Products Discovery Center: Release of the First 8490 Sequenced Strains for Exploring Actinobacteria Biosynthetic Diversity.</title>
        <authorList>
            <person name="Kalkreuter E."/>
            <person name="Kautsar S.A."/>
            <person name="Yang D."/>
            <person name="Bader C.D."/>
            <person name="Teijaro C.N."/>
            <person name="Fluegel L."/>
            <person name="Davis C.M."/>
            <person name="Simpson J.R."/>
            <person name="Lauterbach L."/>
            <person name="Steele A.D."/>
            <person name="Gui C."/>
            <person name="Meng S."/>
            <person name="Li G."/>
            <person name="Viehrig K."/>
            <person name="Ye F."/>
            <person name="Su P."/>
            <person name="Kiefer A.F."/>
            <person name="Nichols A."/>
            <person name="Cepeda A.J."/>
            <person name="Yan W."/>
            <person name="Fan B."/>
            <person name="Jiang Y."/>
            <person name="Adhikari A."/>
            <person name="Zheng C.-J."/>
            <person name="Schuster L."/>
            <person name="Cowan T.M."/>
            <person name="Smanski M.J."/>
            <person name="Chevrette M.G."/>
            <person name="De Carvalho L.P.S."/>
            <person name="Shen B."/>
        </authorList>
    </citation>
    <scope>NUCLEOTIDE SEQUENCE [LARGE SCALE GENOMIC DNA]</scope>
    <source>
        <strain evidence="9 10">NPDC058428</strain>
    </source>
</reference>
<keyword evidence="4 9" id="KW-0067">ATP-binding</keyword>
<evidence type="ECO:0000313" key="9">
    <source>
        <dbReference type="EMBL" id="MFD4821009.1"/>
    </source>
</evidence>
<organism evidence="9 10">
    <name type="scientific">Streptomyces rubiginosohelvolus</name>
    <dbReference type="NCBI Taxonomy" id="67362"/>
    <lineage>
        <taxon>Bacteria</taxon>
        <taxon>Bacillati</taxon>
        <taxon>Actinomycetota</taxon>
        <taxon>Actinomycetes</taxon>
        <taxon>Kitasatosporales</taxon>
        <taxon>Streptomycetaceae</taxon>
        <taxon>Streptomyces</taxon>
    </lineage>
</organism>
<sequence length="301" mass="32204">MATDLHRPVKTLLETGPADASPPASHNGAEAAVRVEGLTRSFDGRAVIDDLDLTLKAGEFTVLLGRSGCGKSTLLRVLAGLDREISGTVLVPRRRAVAFQAPRLMPWKRVWRNVLLGLPGKPERAVAEQALAEVGLVERAGAWPKTLSGGEAQRASLARALVREPDLLLLDEPFGALDALTRIKAQQLVAELWQRRGCAVLLVTHDVDEALLLADRVLVMRDGRIAYDTSVALDRPREVGSPGFTDLRSRLLTELGVEGAGRATGLGAESAGHAQARTESTESPDASPARPHPHPRHGDPS</sequence>
<dbReference type="SUPFAM" id="SSF52540">
    <property type="entry name" value="P-loop containing nucleoside triphosphate hydrolases"/>
    <property type="match status" value="1"/>
</dbReference>
<proteinExistence type="predicted"/>
<dbReference type="GO" id="GO:0005524">
    <property type="term" value="F:ATP binding"/>
    <property type="evidence" value="ECO:0007669"/>
    <property type="project" value="UniProtKB-KW"/>
</dbReference>
<gene>
    <name evidence="9" type="ORF">ACFWOQ_00345</name>
</gene>
<keyword evidence="1" id="KW-0813">Transport</keyword>
<dbReference type="Pfam" id="PF00005">
    <property type="entry name" value="ABC_tran"/>
    <property type="match status" value="1"/>
</dbReference>
<feature type="region of interest" description="Disordered" evidence="7">
    <location>
        <begin position="262"/>
        <end position="301"/>
    </location>
</feature>
<keyword evidence="2" id="KW-1003">Cell membrane</keyword>
<dbReference type="InterPro" id="IPR003439">
    <property type="entry name" value="ABC_transporter-like_ATP-bd"/>
</dbReference>
<name>A0ABW6ERT3_9ACTN</name>
<evidence type="ECO:0000256" key="5">
    <source>
        <dbReference type="ARBA" id="ARBA00022967"/>
    </source>
</evidence>